<sequence length="71" mass="7439">RPAGLAPHTVIEARTTGRQLTALVRAEGPVDGPWETAEPSLEELLLGYLRSPGAPSLLTPSAEPRARKAAA</sequence>
<reference evidence="2 3" key="1">
    <citation type="submission" date="2015-07" db="EMBL/GenBank/DDBJ databases">
        <authorList>
            <person name="Ju K.-S."/>
            <person name="Doroghazi J.R."/>
            <person name="Metcalf W.W."/>
        </authorList>
    </citation>
    <scope>NUCLEOTIDE SEQUENCE [LARGE SCALE GENOMIC DNA]</scope>
    <source>
        <strain evidence="2 3">NRRL B-3589</strain>
    </source>
</reference>
<evidence type="ECO:0000256" key="1">
    <source>
        <dbReference type="SAM" id="MobiDB-lite"/>
    </source>
</evidence>
<keyword evidence="2" id="KW-0067">ATP-binding</keyword>
<name>A0ABR5IXD3_9ACTN</name>
<evidence type="ECO:0000313" key="3">
    <source>
        <dbReference type="Proteomes" id="UP000037020"/>
    </source>
</evidence>
<dbReference type="EMBL" id="LGUT01003179">
    <property type="protein sequence ID" value="KOG85818.1"/>
    <property type="molecule type" value="Genomic_DNA"/>
</dbReference>
<comment type="caution">
    <text evidence="2">The sequence shown here is derived from an EMBL/GenBank/DDBJ whole genome shotgun (WGS) entry which is preliminary data.</text>
</comment>
<organism evidence="2 3">
    <name type="scientific">Streptomyces varsoviensis</name>
    <dbReference type="NCBI Taxonomy" id="67373"/>
    <lineage>
        <taxon>Bacteria</taxon>
        <taxon>Bacillati</taxon>
        <taxon>Actinomycetota</taxon>
        <taxon>Actinomycetes</taxon>
        <taxon>Kitasatosporales</taxon>
        <taxon>Streptomycetaceae</taxon>
        <taxon>Streptomyces</taxon>
    </lineage>
</organism>
<feature type="region of interest" description="Disordered" evidence="1">
    <location>
        <begin position="52"/>
        <end position="71"/>
    </location>
</feature>
<accession>A0ABR5IXD3</accession>
<protein>
    <submittedName>
        <fullName evidence="2">ABC transporter ATP-binding protein</fullName>
    </submittedName>
</protein>
<keyword evidence="2" id="KW-0547">Nucleotide-binding</keyword>
<feature type="non-terminal residue" evidence="2">
    <location>
        <position position="1"/>
    </location>
</feature>
<keyword evidence="3" id="KW-1185">Reference proteome</keyword>
<dbReference type="GO" id="GO:0005524">
    <property type="term" value="F:ATP binding"/>
    <property type="evidence" value="ECO:0007669"/>
    <property type="project" value="UniProtKB-KW"/>
</dbReference>
<dbReference type="Proteomes" id="UP000037020">
    <property type="component" value="Unassembled WGS sequence"/>
</dbReference>
<gene>
    <name evidence="2" type="ORF">ADK38_34540</name>
</gene>
<proteinExistence type="predicted"/>
<evidence type="ECO:0000313" key="2">
    <source>
        <dbReference type="EMBL" id="KOG85818.1"/>
    </source>
</evidence>